<proteinExistence type="predicted"/>
<protein>
    <submittedName>
        <fullName evidence="1">Nucleotide-binding alpha-beta plait domain-containing protein</fullName>
    </submittedName>
</protein>
<comment type="caution">
    <text evidence="1">The sequence shown here is derived from an EMBL/GenBank/DDBJ whole genome shotgun (WGS) entry which is preliminary data.</text>
</comment>
<gene>
    <name evidence="1" type="ORF">Tci_689084</name>
</gene>
<organism evidence="1">
    <name type="scientific">Tanacetum cinerariifolium</name>
    <name type="common">Dalmatian daisy</name>
    <name type="synonym">Chrysanthemum cinerariifolium</name>
    <dbReference type="NCBI Taxonomy" id="118510"/>
    <lineage>
        <taxon>Eukaryota</taxon>
        <taxon>Viridiplantae</taxon>
        <taxon>Streptophyta</taxon>
        <taxon>Embryophyta</taxon>
        <taxon>Tracheophyta</taxon>
        <taxon>Spermatophyta</taxon>
        <taxon>Magnoliopsida</taxon>
        <taxon>eudicotyledons</taxon>
        <taxon>Gunneridae</taxon>
        <taxon>Pentapetalae</taxon>
        <taxon>asterids</taxon>
        <taxon>campanulids</taxon>
        <taxon>Asterales</taxon>
        <taxon>Asteraceae</taxon>
        <taxon>Asteroideae</taxon>
        <taxon>Anthemideae</taxon>
        <taxon>Anthemidinae</taxon>
        <taxon>Tanacetum</taxon>
    </lineage>
</organism>
<evidence type="ECO:0000313" key="1">
    <source>
        <dbReference type="EMBL" id="GFB17113.1"/>
    </source>
</evidence>
<sequence>MSPRKLSSPVPLFLVVNNGLEGCRVKLTWIIIEGLPVLVRNIGAVKAITNKFGKTLEIGRLDFDSKVLSPIKCSVLTSRMSTVCQSLDVKVNNKIFSVRIFEKQLHASSFLHCDTANANMFDEDNPSFEEEFIGPMVEEQAD</sequence>
<dbReference type="AlphaFoldDB" id="A0A699L201"/>
<reference evidence="1" key="1">
    <citation type="journal article" date="2019" name="Sci. Rep.">
        <title>Draft genome of Tanacetum cinerariifolium, the natural source of mosquito coil.</title>
        <authorList>
            <person name="Yamashiro T."/>
            <person name="Shiraishi A."/>
            <person name="Satake H."/>
            <person name="Nakayama K."/>
        </authorList>
    </citation>
    <scope>NUCLEOTIDE SEQUENCE</scope>
</reference>
<dbReference type="EMBL" id="BKCJ010567468">
    <property type="protein sequence ID" value="GFB17113.1"/>
    <property type="molecule type" value="Genomic_DNA"/>
</dbReference>
<name>A0A699L201_TANCI</name>
<accession>A0A699L201</accession>